<protein>
    <recommendedName>
        <fullName evidence="6">mTERF domain-containing protein 1, mitochondrial</fullName>
    </recommendedName>
</protein>
<comment type="similarity">
    <text evidence="1">Belongs to the mTERF family.</text>
</comment>
<dbReference type="InterPro" id="IPR038538">
    <property type="entry name" value="MTERF_sf"/>
</dbReference>
<dbReference type="AlphaFoldDB" id="A0A2I0VKY1"/>
<keyword evidence="2" id="KW-0805">Transcription regulation</keyword>
<keyword evidence="2" id="KW-0804">Transcription</keyword>
<keyword evidence="3" id="KW-0809">Transit peptide</keyword>
<gene>
    <name evidence="4" type="ORF">MA16_Dca007980</name>
</gene>
<reference evidence="4 5" key="2">
    <citation type="journal article" date="2017" name="Nature">
        <title>The Apostasia genome and the evolution of orchids.</title>
        <authorList>
            <person name="Zhang G.Q."/>
            <person name="Liu K.W."/>
            <person name="Li Z."/>
            <person name="Lohaus R."/>
            <person name="Hsiao Y.Y."/>
            <person name="Niu S.C."/>
            <person name="Wang J.Y."/>
            <person name="Lin Y.C."/>
            <person name="Xu Q."/>
            <person name="Chen L.J."/>
            <person name="Yoshida K."/>
            <person name="Fujiwara S."/>
            <person name="Wang Z.W."/>
            <person name="Zhang Y.Q."/>
            <person name="Mitsuda N."/>
            <person name="Wang M."/>
            <person name="Liu G.H."/>
            <person name="Pecoraro L."/>
            <person name="Huang H.X."/>
            <person name="Xiao X.J."/>
            <person name="Lin M."/>
            <person name="Wu X.Y."/>
            <person name="Wu W.L."/>
            <person name="Chen Y.Y."/>
            <person name="Chang S.B."/>
            <person name="Sakamoto S."/>
            <person name="Ohme-Takagi M."/>
            <person name="Yagi M."/>
            <person name="Zeng S.J."/>
            <person name="Shen C.Y."/>
            <person name="Yeh C.M."/>
            <person name="Luo Y.B."/>
            <person name="Tsai W.C."/>
            <person name="Van de Peer Y."/>
            <person name="Liu Z.J."/>
        </authorList>
    </citation>
    <scope>NUCLEOTIDE SEQUENCE [LARGE SCALE GENOMIC DNA]</scope>
    <source>
        <tissue evidence="4">The whole plant</tissue>
    </source>
</reference>
<organism evidence="4 5">
    <name type="scientific">Dendrobium catenatum</name>
    <dbReference type="NCBI Taxonomy" id="906689"/>
    <lineage>
        <taxon>Eukaryota</taxon>
        <taxon>Viridiplantae</taxon>
        <taxon>Streptophyta</taxon>
        <taxon>Embryophyta</taxon>
        <taxon>Tracheophyta</taxon>
        <taxon>Spermatophyta</taxon>
        <taxon>Magnoliopsida</taxon>
        <taxon>Liliopsida</taxon>
        <taxon>Asparagales</taxon>
        <taxon>Orchidaceae</taxon>
        <taxon>Epidendroideae</taxon>
        <taxon>Malaxideae</taxon>
        <taxon>Dendrobiinae</taxon>
        <taxon>Dendrobium</taxon>
    </lineage>
</organism>
<dbReference type="SMART" id="SM00733">
    <property type="entry name" value="Mterf"/>
    <property type="match status" value="6"/>
</dbReference>
<dbReference type="GO" id="GO:0003676">
    <property type="term" value="F:nucleic acid binding"/>
    <property type="evidence" value="ECO:0007669"/>
    <property type="project" value="InterPro"/>
</dbReference>
<dbReference type="PANTHER" id="PTHR13068">
    <property type="entry name" value="CGI-12 PROTEIN-RELATED"/>
    <property type="match status" value="1"/>
</dbReference>
<sequence length="383" mass="43525">MLRLLRRYPFHRPITNNSSCPTHLRLLHDTVPKTLTPSVSDVTVSYLVGSCGLSLAAALSIAKKFTLKSTGNADSFLSLLRAHGFNQGQIAYIVSSQPALISYNQEKKIKPKLEFFLNVGYSKADLVKLISSDPSILKASLENKIRPNFDMLKSILGTDKEVATAIGNSSRLLRERLDNCVLPNMKTLMELGVPGHRIVKLSTFYPRAMMKGPAHFNQAIDLLKKMGFDASKLVFALGVNVLSGLSSSTWNKKLELFRSLGWSNEDTFTAFKYHPYCMLISEEKIKRNFGFFSEKLKWEPSYVAARSIILSYSFDKTISPRYKIFQFLSSNGLKKRTGDFASFLRMPRKKFFNDYVIKYADQVPELFEIYKHEFESSRCMVEH</sequence>
<reference evidence="4 5" key="1">
    <citation type="journal article" date="2016" name="Sci. Rep.">
        <title>The Dendrobium catenatum Lindl. genome sequence provides insights into polysaccharide synthase, floral development and adaptive evolution.</title>
        <authorList>
            <person name="Zhang G.Q."/>
            <person name="Xu Q."/>
            <person name="Bian C."/>
            <person name="Tsai W.C."/>
            <person name="Yeh C.M."/>
            <person name="Liu K.W."/>
            <person name="Yoshida K."/>
            <person name="Zhang L.S."/>
            <person name="Chang S.B."/>
            <person name="Chen F."/>
            <person name="Shi Y."/>
            <person name="Su Y.Y."/>
            <person name="Zhang Y.Q."/>
            <person name="Chen L.J."/>
            <person name="Yin Y."/>
            <person name="Lin M."/>
            <person name="Huang H."/>
            <person name="Deng H."/>
            <person name="Wang Z.W."/>
            <person name="Zhu S.L."/>
            <person name="Zhao X."/>
            <person name="Deng C."/>
            <person name="Niu S.C."/>
            <person name="Huang J."/>
            <person name="Wang M."/>
            <person name="Liu G.H."/>
            <person name="Yang H.J."/>
            <person name="Xiao X.J."/>
            <person name="Hsiao Y.Y."/>
            <person name="Wu W.L."/>
            <person name="Chen Y.Y."/>
            <person name="Mitsuda N."/>
            <person name="Ohme-Takagi M."/>
            <person name="Luo Y.B."/>
            <person name="Van de Peer Y."/>
            <person name="Liu Z.J."/>
        </authorList>
    </citation>
    <scope>NUCLEOTIDE SEQUENCE [LARGE SCALE GENOMIC DNA]</scope>
    <source>
        <tissue evidence="4">The whole plant</tissue>
    </source>
</reference>
<accession>A0A2I0VKY1</accession>
<evidence type="ECO:0008006" key="6">
    <source>
        <dbReference type="Google" id="ProtNLM"/>
    </source>
</evidence>
<keyword evidence="5" id="KW-1185">Reference proteome</keyword>
<evidence type="ECO:0000256" key="3">
    <source>
        <dbReference type="ARBA" id="ARBA00022946"/>
    </source>
</evidence>
<dbReference type="Proteomes" id="UP000233837">
    <property type="component" value="Unassembled WGS sequence"/>
</dbReference>
<dbReference type="Gene3D" id="1.25.70.10">
    <property type="entry name" value="Transcription termination factor 3, mitochondrial"/>
    <property type="match status" value="1"/>
</dbReference>
<name>A0A2I0VKY1_9ASPA</name>
<dbReference type="GO" id="GO:0006353">
    <property type="term" value="P:DNA-templated transcription termination"/>
    <property type="evidence" value="ECO:0007669"/>
    <property type="project" value="UniProtKB-KW"/>
</dbReference>
<dbReference type="EMBL" id="KZ503438">
    <property type="protein sequence ID" value="PKU64074.1"/>
    <property type="molecule type" value="Genomic_DNA"/>
</dbReference>
<keyword evidence="2" id="KW-0806">Transcription termination</keyword>
<dbReference type="Pfam" id="PF02536">
    <property type="entry name" value="mTERF"/>
    <property type="match status" value="1"/>
</dbReference>
<dbReference type="PANTHER" id="PTHR13068:SF236">
    <property type="entry name" value="OS02G0749800 PROTEIN"/>
    <property type="match status" value="1"/>
</dbReference>
<dbReference type="InterPro" id="IPR003690">
    <property type="entry name" value="MTERF"/>
</dbReference>
<dbReference type="FunFam" id="1.25.70.10:FF:000001">
    <property type="entry name" value="Mitochondrial transcription termination factor-like"/>
    <property type="match status" value="1"/>
</dbReference>
<proteinExistence type="inferred from homology"/>
<evidence type="ECO:0000256" key="2">
    <source>
        <dbReference type="ARBA" id="ARBA00022472"/>
    </source>
</evidence>
<evidence type="ECO:0000256" key="1">
    <source>
        <dbReference type="ARBA" id="ARBA00007692"/>
    </source>
</evidence>
<evidence type="ECO:0000313" key="5">
    <source>
        <dbReference type="Proteomes" id="UP000233837"/>
    </source>
</evidence>
<evidence type="ECO:0000313" key="4">
    <source>
        <dbReference type="EMBL" id="PKU64074.1"/>
    </source>
</evidence>
<dbReference type="OrthoDB" id="637682at2759"/>